<keyword evidence="8" id="KW-0862">Zinc</keyword>
<dbReference type="InterPro" id="IPR002870">
    <property type="entry name" value="Peptidase_M12B_N"/>
</dbReference>
<evidence type="ECO:0000256" key="7">
    <source>
        <dbReference type="PROSITE-ProRule" id="PRU00076"/>
    </source>
</evidence>
<dbReference type="Pfam" id="PF08516">
    <property type="entry name" value="ADAM_CR"/>
    <property type="match status" value="1"/>
</dbReference>
<dbReference type="InterPro" id="IPR036436">
    <property type="entry name" value="Disintegrin_dom_sf"/>
</dbReference>
<dbReference type="FunCoup" id="A0A1S3F034">
    <property type="interactions" value="36"/>
</dbReference>
<evidence type="ECO:0000256" key="8">
    <source>
        <dbReference type="PROSITE-ProRule" id="PRU00276"/>
    </source>
</evidence>
<feature type="chain" id="PRO_5010215450" evidence="10">
    <location>
        <begin position="29"/>
        <end position="751"/>
    </location>
</feature>
<dbReference type="GO" id="GO:1990913">
    <property type="term" value="C:sperm head plasma membrane"/>
    <property type="evidence" value="ECO:0007669"/>
    <property type="project" value="TreeGrafter"/>
</dbReference>
<dbReference type="InterPro" id="IPR000742">
    <property type="entry name" value="EGF"/>
</dbReference>
<keyword evidence="4 9" id="KW-0472">Membrane</keyword>
<evidence type="ECO:0000259" key="13">
    <source>
        <dbReference type="PROSITE" id="PS50215"/>
    </source>
</evidence>
<dbReference type="SUPFAM" id="SSF55486">
    <property type="entry name" value="Metalloproteases ('zincins'), catalytic domain"/>
    <property type="match status" value="1"/>
</dbReference>
<proteinExistence type="predicted"/>
<dbReference type="SMART" id="SM00608">
    <property type="entry name" value="ACR"/>
    <property type="match status" value="1"/>
</dbReference>
<feature type="domain" description="Disintegrin" evidence="12">
    <location>
        <begin position="409"/>
        <end position="495"/>
    </location>
</feature>
<dbReference type="GO" id="GO:0006508">
    <property type="term" value="P:proteolysis"/>
    <property type="evidence" value="ECO:0007669"/>
    <property type="project" value="InterPro"/>
</dbReference>
<protein>
    <submittedName>
        <fullName evidence="15">Disintegrin and metalloproteinase domain-containing protein 20-like</fullName>
    </submittedName>
</protein>
<dbReference type="PROSITE" id="PS01186">
    <property type="entry name" value="EGF_2"/>
    <property type="match status" value="1"/>
</dbReference>
<organism evidence="14 15">
    <name type="scientific">Dipodomys ordii</name>
    <name type="common">Ord's kangaroo rat</name>
    <dbReference type="NCBI Taxonomy" id="10020"/>
    <lineage>
        <taxon>Eukaryota</taxon>
        <taxon>Metazoa</taxon>
        <taxon>Chordata</taxon>
        <taxon>Craniata</taxon>
        <taxon>Vertebrata</taxon>
        <taxon>Euteleostomi</taxon>
        <taxon>Mammalia</taxon>
        <taxon>Eutheria</taxon>
        <taxon>Euarchontoglires</taxon>
        <taxon>Glires</taxon>
        <taxon>Rodentia</taxon>
        <taxon>Castorimorpha</taxon>
        <taxon>Heteromyidae</taxon>
        <taxon>Dipodomyinae</taxon>
        <taxon>Dipodomys</taxon>
    </lineage>
</organism>
<dbReference type="PROSITE" id="PS50026">
    <property type="entry name" value="EGF_3"/>
    <property type="match status" value="1"/>
</dbReference>
<comment type="subcellular location">
    <subcellularLocation>
        <location evidence="1">Membrane</location>
        <topology evidence="1">Single-pass type I membrane protein</topology>
    </subcellularLocation>
</comment>
<dbReference type="Proteomes" id="UP000081671">
    <property type="component" value="Unplaced"/>
</dbReference>
<dbReference type="PROSITE" id="PS50215">
    <property type="entry name" value="ADAM_MEPRO"/>
    <property type="match status" value="1"/>
</dbReference>
<dbReference type="Pfam" id="PF00200">
    <property type="entry name" value="Disintegrin"/>
    <property type="match status" value="1"/>
</dbReference>
<comment type="caution">
    <text evidence="7">Lacks conserved residue(s) required for the propagation of feature annotation.</text>
</comment>
<dbReference type="PANTHER" id="PTHR11905">
    <property type="entry name" value="ADAM A DISINTEGRIN AND METALLOPROTEASE DOMAIN"/>
    <property type="match status" value="1"/>
</dbReference>
<feature type="signal peptide" evidence="10">
    <location>
        <begin position="1"/>
        <end position="28"/>
    </location>
</feature>
<dbReference type="InterPro" id="IPR001590">
    <property type="entry name" value="Peptidase_M12B"/>
</dbReference>
<dbReference type="GO" id="GO:0009897">
    <property type="term" value="C:external side of plasma membrane"/>
    <property type="evidence" value="ECO:0007669"/>
    <property type="project" value="TreeGrafter"/>
</dbReference>
<dbReference type="InParanoid" id="A0A1S3F034"/>
<evidence type="ECO:0000256" key="1">
    <source>
        <dbReference type="ARBA" id="ARBA00004479"/>
    </source>
</evidence>
<dbReference type="PANTHER" id="PTHR11905:SF167">
    <property type="entry name" value="A DISINTEGRIN AND METALLOPEPTIDASE DOMAIN 4-RELATED"/>
    <property type="match status" value="1"/>
</dbReference>
<dbReference type="RefSeq" id="XP_012869097.1">
    <property type="nucleotide sequence ID" value="XM_013013643.1"/>
</dbReference>
<dbReference type="GO" id="GO:0008584">
    <property type="term" value="P:male gonad development"/>
    <property type="evidence" value="ECO:0007669"/>
    <property type="project" value="TreeGrafter"/>
</dbReference>
<keyword evidence="2 9" id="KW-0812">Transmembrane</keyword>
<feature type="domain" description="Peptidase M12B" evidence="13">
    <location>
        <begin position="206"/>
        <end position="392"/>
    </location>
</feature>
<feature type="binding site" evidence="8">
    <location>
        <position position="341"/>
    </location>
    <ligand>
        <name>Zn(2+)</name>
        <dbReference type="ChEBI" id="CHEBI:29105"/>
        <note>catalytic</note>
    </ligand>
</feature>
<dbReference type="InterPro" id="IPR018358">
    <property type="entry name" value="Disintegrin_CS"/>
</dbReference>
<evidence type="ECO:0000259" key="12">
    <source>
        <dbReference type="PROSITE" id="PS50214"/>
    </source>
</evidence>
<dbReference type="Gene3D" id="3.40.390.10">
    <property type="entry name" value="Collagenase (Catalytic Domain)"/>
    <property type="match status" value="1"/>
</dbReference>
<feature type="disulfide bond" evidence="7">
    <location>
        <begin position="664"/>
        <end position="673"/>
    </location>
</feature>
<reference evidence="15" key="1">
    <citation type="submission" date="2025-08" db="UniProtKB">
        <authorList>
            <consortium name="RefSeq"/>
        </authorList>
    </citation>
    <scope>IDENTIFICATION</scope>
    <source>
        <tissue evidence="15">Kidney</tissue>
    </source>
</reference>
<keyword evidence="14" id="KW-1185">Reference proteome</keyword>
<feature type="disulfide bond" evidence="6">
    <location>
        <begin position="467"/>
        <end position="487"/>
    </location>
</feature>
<dbReference type="OrthoDB" id="5951731at2759"/>
<dbReference type="GeneID" id="105983678"/>
<evidence type="ECO:0000256" key="9">
    <source>
        <dbReference type="SAM" id="Phobius"/>
    </source>
</evidence>
<evidence type="ECO:0000256" key="2">
    <source>
        <dbReference type="ARBA" id="ARBA00022692"/>
    </source>
</evidence>
<evidence type="ECO:0000313" key="14">
    <source>
        <dbReference type="Proteomes" id="UP000081671"/>
    </source>
</evidence>
<dbReference type="KEGG" id="dord:105983678"/>
<dbReference type="PROSITE" id="PS00427">
    <property type="entry name" value="DISINTEGRIN_1"/>
    <property type="match status" value="1"/>
</dbReference>
<dbReference type="GO" id="GO:0046872">
    <property type="term" value="F:metal ion binding"/>
    <property type="evidence" value="ECO:0007669"/>
    <property type="project" value="UniProtKB-KW"/>
</dbReference>
<keyword evidence="8" id="KW-0479">Metal-binding</keyword>
<dbReference type="PROSITE" id="PS50214">
    <property type="entry name" value="DISINTEGRIN_2"/>
    <property type="match status" value="1"/>
</dbReference>
<keyword evidence="10" id="KW-0732">Signal</keyword>
<feature type="binding site" evidence="8">
    <location>
        <position position="351"/>
    </location>
    <ligand>
        <name>Zn(2+)</name>
        <dbReference type="ChEBI" id="CHEBI:29105"/>
        <note>catalytic</note>
    </ligand>
</feature>
<dbReference type="InterPro" id="IPR001762">
    <property type="entry name" value="Disintegrin_dom"/>
</dbReference>
<dbReference type="InterPro" id="IPR006586">
    <property type="entry name" value="ADAM_Cys-rich"/>
</dbReference>
<evidence type="ECO:0000256" key="3">
    <source>
        <dbReference type="ARBA" id="ARBA00022989"/>
    </source>
</evidence>
<dbReference type="Pfam" id="PF01562">
    <property type="entry name" value="Pep_M12B_propep"/>
    <property type="match status" value="1"/>
</dbReference>
<evidence type="ECO:0000256" key="4">
    <source>
        <dbReference type="ARBA" id="ARBA00023136"/>
    </source>
</evidence>
<keyword evidence="3 9" id="KW-1133">Transmembrane helix</keyword>
<feature type="binding site" evidence="8">
    <location>
        <position position="345"/>
    </location>
    <ligand>
        <name>Zn(2+)</name>
        <dbReference type="ChEBI" id="CHEBI:29105"/>
        <note>catalytic</note>
    </ligand>
</feature>
<dbReference type="SUPFAM" id="SSF57552">
    <property type="entry name" value="Blood coagulation inhibitor (disintegrin)"/>
    <property type="match status" value="1"/>
</dbReference>
<keyword evidence="7" id="KW-0245">EGF-like domain</keyword>
<dbReference type="FunFam" id="4.10.70.10:FF:000001">
    <property type="entry name" value="Disintegrin and metalloproteinase domain-containing protein 22"/>
    <property type="match status" value="1"/>
</dbReference>
<evidence type="ECO:0000259" key="11">
    <source>
        <dbReference type="PROSITE" id="PS50026"/>
    </source>
</evidence>
<keyword evidence="5 7" id="KW-1015">Disulfide bond</keyword>
<feature type="domain" description="EGF-like" evidence="11">
    <location>
        <begin position="641"/>
        <end position="674"/>
    </location>
</feature>
<name>A0A1S3F034_DIPOR</name>
<dbReference type="AlphaFoldDB" id="A0A1S3F034"/>
<sequence>MRAAWAQGLLPGALWLPVLWTLLSPACCSYGPPGWRFTSSEIVIPRKVPHRKGGIKMPDQLAYSMRFRGQRHVFHMKLKKNLLPRHLPVITDSNQEGMQEDYPFLPGDCYYYSYLEGVPGSLATLDTCHGGLRGRIQVDDFTYEIKPLETSSTFEHVISLLVVEERGEASQRCDIGEEETKPVFEDLELLGSPRAGTYYLWRKHPKDTRVMYIVSYSYINHFKNQTLVLEHVMIINSIIDTIYKPTGFNIRVRFVLLWDTTDAVSLEINNAFAFLRNFGRWMHSTWQHRVSHSISVLIAGQLIAEKNHYAVQGAICNDRWAVLFVAARRFHVFLASTMIAHTLGHQFNMAHDSPHCLCFRRTHCLMTPVPNLQDTISNCSYPATHQWVLKWDTCMWQLNVPYESFRYVAPRCGDKIINQLEDCDCGSFKECASDKCCGTDCMFTPGSKCNEGDCCQDCKFSPPGTICRDIGGICDLTEYCDGQSEKCPNDTYIQDGTPCSPRAVCMRGNCSDRETQCQALFGRNIKDGAAECYKQLNMIGDRFGNCGMKSQRGGPRIVKCSKENFMCGMLHCSGLSNIPGGGEHTAFRHLSVRYEQVEHHCFGYDAHFGTELPQMGMVVDGAMCAPGRFCFEKNCTSHVDLNFDCDVRRCNYKGVCNNNHNCHCMPGWKPPTCEEKGQGGSEDSGPPGGRQQRLRTYIHVDMHRIIPLMLARLILYLLSILAGAIPAIKSAVTNRLFKVVPEAKPPKKPPK</sequence>
<evidence type="ECO:0000256" key="6">
    <source>
        <dbReference type="PROSITE-ProRule" id="PRU00068"/>
    </source>
</evidence>
<dbReference type="GO" id="GO:0004222">
    <property type="term" value="F:metalloendopeptidase activity"/>
    <property type="evidence" value="ECO:0007669"/>
    <property type="project" value="InterPro"/>
</dbReference>
<evidence type="ECO:0000313" key="15">
    <source>
        <dbReference type="RefSeq" id="XP_012869097.1"/>
    </source>
</evidence>
<dbReference type="Gene3D" id="4.10.70.10">
    <property type="entry name" value="Disintegrin domain"/>
    <property type="match status" value="1"/>
</dbReference>
<gene>
    <name evidence="15" type="primary">LOC105983678</name>
</gene>
<dbReference type="PRINTS" id="PR00289">
    <property type="entry name" value="DISINTEGRIN"/>
</dbReference>
<dbReference type="Pfam" id="PF01421">
    <property type="entry name" value="Reprolysin"/>
    <property type="match status" value="1"/>
</dbReference>
<accession>A0A1S3F034</accession>
<evidence type="ECO:0000256" key="5">
    <source>
        <dbReference type="ARBA" id="ARBA00023157"/>
    </source>
</evidence>
<dbReference type="SMART" id="SM00050">
    <property type="entry name" value="DISIN"/>
    <property type="match status" value="1"/>
</dbReference>
<evidence type="ECO:0000256" key="10">
    <source>
        <dbReference type="SAM" id="SignalP"/>
    </source>
</evidence>
<dbReference type="InterPro" id="IPR024079">
    <property type="entry name" value="MetalloPept_cat_dom_sf"/>
</dbReference>
<feature type="transmembrane region" description="Helical" evidence="9">
    <location>
        <begin position="705"/>
        <end position="728"/>
    </location>
</feature>